<dbReference type="PANTHER" id="PTHR43776">
    <property type="entry name" value="TRANSPORT ATP-BINDING PROTEIN"/>
    <property type="match status" value="1"/>
</dbReference>
<keyword evidence="3" id="KW-0547">Nucleotide-binding</keyword>
<keyword evidence="7" id="KW-1185">Reference proteome</keyword>
<comment type="caution">
    <text evidence="6">The sequence shown here is derived from an EMBL/GenBank/DDBJ whole genome shotgun (WGS) entry which is preliminary data.</text>
</comment>
<dbReference type="RefSeq" id="WP_190422631.1">
    <property type="nucleotide sequence ID" value="NZ_JAMPKK010000006.1"/>
</dbReference>
<dbReference type="InterPro" id="IPR050319">
    <property type="entry name" value="ABC_transp_ATP-bind"/>
</dbReference>
<dbReference type="Pfam" id="PF00005">
    <property type="entry name" value="ABC_tran"/>
    <property type="match status" value="2"/>
</dbReference>
<proteinExistence type="inferred from homology"/>
<name>A0ABV0JJY1_9CYAN</name>
<evidence type="ECO:0000313" key="6">
    <source>
        <dbReference type="EMBL" id="MEP0863746.1"/>
    </source>
</evidence>
<dbReference type="InterPro" id="IPR003439">
    <property type="entry name" value="ABC_transporter-like_ATP-bd"/>
</dbReference>
<dbReference type="Proteomes" id="UP001442494">
    <property type="component" value="Unassembled WGS sequence"/>
</dbReference>
<sequence>MSESLFCVENLRVAYPSRRSDSMPSWAVDDVSFTLEPGERLGLVGESGCGKSTLGRAAMRLLPASTRIEGRVTFAGQSVFDLTPPQLRRFRGEAVALIFQDPMTRLDPLMTIGKHCVETLKAHQPQLSQRQAKEKALSTLEAVKIPASRWSQYPHEFSGGMRQRVAIALALLLNPKLIVADEPTTSLDVTVAAQILQELTRLCNEREMALLLISHDLAMVGEYCDRIAVMYGGKMVETGAAKSIFSRPQHEYTRSLLAAALHLRAKEGESGTVGLGEKAFSPQPPVPLPQSQVPILQLTDLQQHYTLESNFFTQMFSKEVPVIKAVDGINLALYPGEILGLVGESGCGKSTLSRTILQLIRPTGGKVEFLGKNLTQMSQESVRATRREMQMVFQDPHACLNPLMTVGQSIADPLFIHKLATPDEAKAQVMQMLERVGLTPTTEYYQRYPSDLSGGQQQRVAIARALITRPKLLICDEPVSMLDASVQSQVLALMLELKRDFDLTYLFITHDLSVARFLCDRIAVMNSGCIVELGSTEDIFTNPQHPYTQTLLQAAPLLVSQQI</sequence>
<protein>
    <submittedName>
        <fullName evidence="6">ABC transporter ATP-binding protein</fullName>
    </submittedName>
</protein>
<dbReference type="CDD" id="cd03257">
    <property type="entry name" value="ABC_NikE_OppD_transporters"/>
    <property type="match status" value="2"/>
</dbReference>
<dbReference type="NCBIfam" id="NF007739">
    <property type="entry name" value="PRK10419.1"/>
    <property type="match status" value="2"/>
</dbReference>
<dbReference type="PROSITE" id="PS00211">
    <property type="entry name" value="ABC_TRANSPORTER_1"/>
    <property type="match status" value="2"/>
</dbReference>
<dbReference type="Gene3D" id="3.40.50.300">
    <property type="entry name" value="P-loop containing nucleotide triphosphate hydrolases"/>
    <property type="match status" value="2"/>
</dbReference>
<dbReference type="InterPro" id="IPR017871">
    <property type="entry name" value="ABC_transporter-like_CS"/>
</dbReference>
<dbReference type="GO" id="GO:0005524">
    <property type="term" value="F:ATP binding"/>
    <property type="evidence" value="ECO:0007669"/>
    <property type="project" value="UniProtKB-KW"/>
</dbReference>
<evidence type="ECO:0000256" key="3">
    <source>
        <dbReference type="ARBA" id="ARBA00022741"/>
    </source>
</evidence>
<dbReference type="SUPFAM" id="SSF52540">
    <property type="entry name" value="P-loop containing nucleoside triphosphate hydrolases"/>
    <property type="match status" value="2"/>
</dbReference>
<feature type="domain" description="ABC transporter" evidence="5">
    <location>
        <begin position="296"/>
        <end position="552"/>
    </location>
</feature>
<accession>A0ABV0JJY1</accession>
<evidence type="ECO:0000256" key="4">
    <source>
        <dbReference type="ARBA" id="ARBA00022840"/>
    </source>
</evidence>
<evidence type="ECO:0000256" key="2">
    <source>
        <dbReference type="ARBA" id="ARBA00022448"/>
    </source>
</evidence>
<dbReference type="InterPro" id="IPR013563">
    <property type="entry name" value="Oligopep_ABC_C"/>
</dbReference>
<dbReference type="InterPro" id="IPR027417">
    <property type="entry name" value="P-loop_NTPase"/>
</dbReference>
<dbReference type="PANTHER" id="PTHR43776:SF7">
    <property type="entry name" value="D,D-DIPEPTIDE TRANSPORT ATP-BINDING PROTEIN DDPF-RELATED"/>
    <property type="match status" value="1"/>
</dbReference>
<keyword evidence="2" id="KW-0813">Transport</keyword>
<dbReference type="PROSITE" id="PS50893">
    <property type="entry name" value="ABC_TRANSPORTER_2"/>
    <property type="match status" value="2"/>
</dbReference>
<evidence type="ECO:0000313" key="7">
    <source>
        <dbReference type="Proteomes" id="UP001442494"/>
    </source>
</evidence>
<dbReference type="Pfam" id="PF08352">
    <property type="entry name" value="oligo_HPY"/>
    <property type="match status" value="2"/>
</dbReference>
<gene>
    <name evidence="6" type="ORF">NDI37_04605</name>
</gene>
<evidence type="ECO:0000259" key="5">
    <source>
        <dbReference type="PROSITE" id="PS50893"/>
    </source>
</evidence>
<comment type="similarity">
    <text evidence="1">Belongs to the ABC transporter superfamily.</text>
</comment>
<feature type="domain" description="ABC transporter" evidence="5">
    <location>
        <begin position="11"/>
        <end position="257"/>
    </location>
</feature>
<dbReference type="NCBIfam" id="NF008453">
    <property type="entry name" value="PRK11308.1"/>
    <property type="match status" value="2"/>
</dbReference>
<dbReference type="InterPro" id="IPR003593">
    <property type="entry name" value="AAA+_ATPase"/>
</dbReference>
<evidence type="ECO:0000256" key="1">
    <source>
        <dbReference type="ARBA" id="ARBA00005417"/>
    </source>
</evidence>
<reference evidence="6 7" key="1">
    <citation type="submission" date="2022-04" db="EMBL/GenBank/DDBJ databases">
        <title>Positive selection, recombination, and allopatry shape intraspecific diversity of widespread and dominant cyanobacteria.</title>
        <authorList>
            <person name="Wei J."/>
            <person name="Shu W."/>
            <person name="Hu C."/>
        </authorList>
    </citation>
    <scope>NUCLEOTIDE SEQUENCE [LARGE SCALE GENOMIC DNA]</scope>
    <source>
        <strain evidence="6 7">GB2-A5</strain>
    </source>
</reference>
<organism evidence="6 7">
    <name type="scientific">Funiculus sociatus GB2-A5</name>
    <dbReference type="NCBI Taxonomy" id="2933946"/>
    <lineage>
        <taxon>Bacteria</taxon>
        <taxon>Bacillati</taxon>
        <taxon>Cyanobacteriota</taxon>
        <taxon>Cyanophyceae</taxon>
        <taxon>Coleofasciculales</taxon>
        <taxon>Coleofasciculaceae</taxon>
        <taxon>Funiculus</taxon>
    </lineage>
</organism>
<dbReference type="SMART" id="SM00382">
    <property type="entry name" value="AAA"/>
    <property type="match status" value="2"/>
</dbReference>
<dbReference type="EMBL" id="JAMPKK010000006">
    <property type="protein sequence ID" value="MEP0863746.1"/>
    <property type="molecule type" value="Genomic_DNA"/>
</dbReference>
<keyword evidence="4 6" id="KW-0067">ATP-binding</keyword>